<evidence type="ECO:0000313" key="3">
    <source>
        <dbReference type="Proteomes" id="UP001165042"/>
    </source>
</evidence>
<dbReference type="RefSeq" id="WP_285611422.1">
    <property type="nucleotide sequence ID" value="NZ_BSSD01000005.1"/>
</dbReference>
<accession>A0A9W6VAI4</accession>
<sequence>MDVLREFANGALRLRVLRYASTDEVHGAWLTEELATRGHRVSPGTLYPLLHRLQEAGLLKSRTEVVDGRRVRRYRTTKRGKRVLTDCKAVLAQLAEDMA</sequence>
<comment type="caution">
    <text evidence="2">The sequence shown here is derived from an EMBL/GenBank/DDBJ whole genome shotgun (WGS) entry which is preliminary data.</text>
</comment>
<evidence type="ECO:0000259" key="1">
    <source>
        <dbReference type="Pfam" id="PF03551"/>
    </source>
</evidence>
<dbReference type="EMBL" id="BSSD01000005">
    <property type="protein sequence ID" value="GLW93019.1"/>
    <property type="molecule type" value="Genomic_DNA"/>
</dbReference>
<dbReference type="InterPro" id="IPR052509">
    <property type="entry name" value="Metal_resp_DNA-bind_regulator"/>
</dbReference>
<gene>
    <name evidence="2" type="ORF">Aglo03_38350</name>
</gene>
<protein>
    <submittedName>
        <fullName evidence="2">PadR family transcriptional regulator</fullName>
    </submittedName>
</protein>
<dbReference type="Gene3D" id="1.10.10.10">
    <property type="entry name" value="Winged helix-like DNA-binding domain superfamily/Winged helix DNA-binding domain"/>
    <property type="match status" value="1"/>
</dbReference>
<proteinExistence type="predicted"/>
<dbReference type="InterPro" id="IPR036388">
    <property type="entry name" value="WH-like_DNA-bd_sf"/>
</dbReference>
<keyword evidence="3" id="KW-1185">Reference proteome</keyword>
<dbReference type="PANTHER" id="PTHR33169">
    <property type="entry name" value="PADR-FAMILY TRANSCRIPTIONAL REGULATOR"/>
    <property type="match status" value="1"/>
</dbReference>
<dbReference type="Proteomes" id="UP001165042">
    <property type="component" value="Unassembled WGS sequence"/>
</dbReference>
<dbReference type="InterPro" id="IPR036390">
    <property type="entry name" value="WH_DNA-bd_sf"/>
</dbReference>
<organism evidence="2 3">
    <name type="scientific">Actinokineospora globicatena</name>
    <dbReference type="NCBI Taxonomy" id="103729"/>
    <lineage>
        <taxon>Bacteria</taxon>
        <taxon>Bacillati</taxon>
        <taxon>Actinomycetota</taxon>
        <taxon>Actinomycetes</taxon>
        <taxon>Pseudonocardiales</taxon>
        <taxon>Pseudonocardiaceae</taxon>
        <taxon>Actinokineospora</taxon>
    </lineage>
</organism>
<dbReference type="SUPFAM" id="SSF46785">
    <property type="entry name" value="Winged helix' DNA-binding domain"/>
    <property type="match status" value="1"/>
</dbReference>
<dbReference type="Pfam" id="PF03551">
    <property type="entry name" value="PadR"/>
    <property type="match status" value="1"/>
</dbReference>
<evidence type="ECO:0000313" key="2">
    <source>
        <dbReference type="EMBL" id="GLW93019.1"/>
    </source>
</evidence>
<reference evidence="2" key="1">
    <citation type="submission" date="2023-02" db="EMBL/GenBank/DDBJ databases">
        <title>Actinokineospora globicatena NBRC 15670.</title>
        <authorList>
            <person name="Ichikawa N."/>
            <person name="Sato H."/>
            <person name="Tonouchi N."/>
        </authorList>
    </citation>
    <scope>NUCLEOTIDE SEQUENCE</scope>
    <source>
        <strain evidence="2">NBRC 15670</strain>
    </source>
</reference>
<dbReference type="AlphaFoldDB" id="A0A9W6VAI4"/>
<dbReference type="InterPro" id="IPR005149">
    <property type="entry name" value="Tscrpt_reg_PadR_N"/>
</dbReference>
<dbReference type="PANTHER" id="PTHR33169:SF14">
    <property type="entry name" value="TRANSCRIPTIONAL REGULATOR RV3488"/>
    <property type="match status" value="1"/>
</dbReference>
<name>A0A9W6VAI4_9PSEU</name>
<feature type="domain" description="Transcription regulator PadR N-terminal" evidence="1">
    <location>
        <begin position="16"/>
        <end position="85"/>
    </location>
</feature>